<protein>
    <submittedName>
        <fullName evidence="3">CC domain-containing protein</fullName>
    </submittedName>
</protein>
<dbReference type="OMA" id="CCEDAVN"/>
<evidence type="ECO:0000313" key="5">
    <source>
        <dbReference type="WormBase" id="F08D12.3"/>
    </source>
</evidence>
<dbReference type="Proteomes" id="UP000001940">
    <property type="component" value="Chromosome II"/>
</dbReference>
<gene>
    <name evidence="3" type="ORF">CELE_F08D12.3</name>
    <name evidence="3 5" type="ORF">F08D12.3</name>
</gene>
<dbReference type="PaxDb" id="6239-F08D12.3b"/>
<dbReference type="Bgee" id="WBGene00017247">
    <property type="expression patterns" value="Expressed in larva and 3 other cell types or tissues"/>
</dbReference>
<keyword evidence="4" id="KW-1185">Reference proteome</keyword>
<evidence type="ECO:0007829" key="6">
    <source>
        <dbReference type="PeptideAtlas" id="P91237"/>
    </source>
</evidence>
<dbReference type="WormBase" id="F08D12.3">
    <property type="protein sequence ID" value="CE09236"/>
    <property type="gene ID" value="WBGene00017247"/>
</dbReference>
<feature type="domain" description="CC" evidence="2">
    <location>
        <begin position="20"/>
        <end position="50"/>
    </location>
</feature>
<dbReference type="PANTHER" id="PTHR34150:SF12">
    <property type="entry name" value="CC DOMAIN-CONTAINING PROTEIN"/>
    <property type="match status" value="1"/>
</dbReference>
<dbReference type="OrthoDB" id="5780171at2759"/>
<dbReference type="GeneID" id="3565148"/>
<dbReference type="IntAct" id="P91237">
    <property type="interactions" value="1"/>
</dbReference>
<name>P91237_CAEEL</name>
<feature type="chain" id="PRO_5004161457" evidence="1">
    <location>
        <begin position="22"/>
        <end position="289"/>
    </location>
</feature>
<feature type="signal peptide" evidence="1">
    <location>
        <begin position="1"/>
        <end position="21"/>
    </location>
</feature>
<dbReference type="Pfam" id="PF04942">
    <property type="entry name" value="CC"/>
    <property type="match status" value="6"/>
</dbReference>
<keyword evidence="6" id="KW-1267">Proteomics identification</keyword>
<feature type="domain" description="CC" evidence="2">
    <location>
        <begin position="248"/>
        <end position="284"/>
    </location>
</feature>
<feature type="domain" description="CC" evidence="2">
    <location>
        <begin position="134"/>
        <end position="165"/>
    </location>
</feature>
<evidence type="ECO:0000313" key="3">
    <source>
        <dbReference type="EMBL" id="CCD69001.1"/>
    </source>
</evidence>
<proteinExistence type="evidence at protein level"/>
<dbReference type="InterPro" id="IPR007026">
    <property type="entry name" value="CC_domain"/>
</dbReference>
<dbReference type="DIP" id="DIP-24737N"/>
<organism evidence="3 4">
    <name type="scientific">Caenorhabditis elegans</name>
    <dbReference type="NCBI Taxonomy" id="6239"/>
    <lineage>
        <taxon>Eukaryota</taxon>
        <taxon>Metazoa</taxon>
        <taxon>Ecdysozoa</taxon>
        <taxon>Nematoda</taxon>
        <taxon>Chromadorea</taxon>
        <taxon>Rhabditida</taxon>
        <taxon>Rhabditina</taxon>
        <taxon>Rhabditomorpha</taxon>
        <taxon>Rhabditoidea</taxon>
        <taxon>Rhabditidae</taxon>
        <taxon>Peloderinae</taxon>
        <taxon>Caenorhabditis</taxon>
    </lineage>
</organism>
<evidence type="ECO:0000313" key="4">
    <source>
        <dbReference type="Proteomes" id="UP000001940"/>
    </source>
</evidence>
<feature type="domain" description="CC" evidence="2">
    <location>
        <begin position="215"/>
        <end position="242"/>
    </location>
</feature>
<dbReference type="KEGG" id="cel:CELE_F08D12.3"/>
<dbReference type="UCSC" id="F08D12.3b">
    <property type="organism name" value="c. elegans"/>
</dbReference>
<feature type="domain" description="CC" evidence="2">
    <location>
        <begin position="59"/>
        <end position="87"/>
    </location>
</feature>
<evidence type="ECO:0000256" key="1">
    <source>
        <dbReference type="SAM" id="SignalP"/>
    </source>
</evidence>
<keyword evidence="1" id="KW-0732">Signal</keyword>
<sequence length="289" mass="29112">MSRTFLTIFFCSAVAPGATSSASTCKSPTGPAIGGACAAGQVVIQDYCCWEDDVYKLPAESCKNAFGPAIMGYCSDGQVVVGDICCEAQDVYDSSTATCQEGKSVGPAGAGGSCPQGASITKGSVCCWNEGIQDAPASACKSSASPAILGICPSGQVLIGNYCCEAKDVYDPSTATCQRGYEAGPYGTGLTCPEGTSPTTKEAVCCYFDGIQVLSACKSSAGPAVFGSCPPGQVVVGSDCCEAKDVYDPSTATCQKNEDVGPAAVDGACPAGTSLTKGSVCCWNEGIHF</sequence>
<dbReference type="AGR" id="WB:WBGene00017247"/>
<feature type="domain" description="CC" evidence="2">
    <location>
        <begin position="93"/>
        <end position="129"/>
    </location>
</feature>
<evidence type="ECO:0000259" key="2">
    <source>
        <dbReference type="Pfam" id="PF04942"/>
    </source>
</evidence>
<dbReference type="RefSeq" id="NP_494363.1">
    <property type="nucleotide sequence ID" value="NM_061962.4"/>
</dbReference>
<accession>P91237</accession>
<dbReference type="InParanoid" id="P91237"/>
<dbReference type="CTD" id="3565148"/>
<dbReference type="AlphaFoldDB" id="P91237"/>
<dbReference type="PIR" id="T25682">
    <property type="entry name" value="T25682"/>
</dbReference>
<dbReference type="PANTHER" id="PTHR34150">
    <property type="entry name" value="PROTEIN CBG08832-RELATED"/>
    <property type="match status" value="1"/>
</dbReference>
<reference evidence="3 4" key="1">
    <citation type="journal article" date="1998" name="Science">
        <title>Genome sequence of the nematode C. elegans: a platform for investigating biology.</title>
        <authorList>
            <consortium name="The C. elegans sequencing consortium"/>
            <person name="Sulson J.E."/>
            <person name="Waterston R."/>
        </authorList>
    </citation>
    <scope>NUCLEOTIDE SEQUENCE [LARGE SCALE GENOMIC DNA]</scope>
    <source>
        <strain evidence="3 4">Bristol N2</strain>
    </source>
</reference>
<dbReference type="EMBL" id="BX284602">
    <property type="protein sequence ID" value="CCD69001.1"/>
    <property type="molecule type" value="Genomic_DNA"/>
</dbReference>
<dbReference type="HOGENOM" id="CLU_084005_0_0_1"/>
<dbReference type="PeptideAtlas" id="P91237"/>